<reference evidence="1" key="2">
    <citation type="journal article" date="2015" name="Fish Shellfish Immunol.">
        <title>Early steps in the European eel (Anguilla anguilla)-Vibrio vulnificus interaction in the gills: Role of the RtxA13 toxin.</title>
        <authorList>
            <person name="Callol A."/>
            <person name="Pajuelo D."/>
            <person name="Ebbesson L."/>
            <person name="Teles M."/>
            <person name="MacKenzie S."/>
            <person name="Amaro C."/>
        </authorList>
    </citation>
    <scope>NUCLEOTIDE SEQUENCE</scope>
</reference>
<name>A0A0E9T216_ANGAN</name>
<reference evidence="1" key="1">
    <citation type="submission" date="2014-11" db="EMBL/GenBank/DDBJ databases">
        <authorList>
            <person name="Amaro Gonzalez C."/>
        </authorList>
    </citation>
    <scope>NUCLEOTIDE SEQUENCE</scope>
</reference>
<organism evidence="1">
    <name type="scientific">Anguilla anguilla</name>
    <name type="common">European freshwater eel</name>
    <name type="synonym">Muraena anguilla</name>
    <dbReference type="NCBI Taxonomy" id="7936"/>
    <lineage>
        <taxon>Eukaryota</taxon>
        <taxon>Metazoa</taxon>
        <taxon>Chordata</taxon>
        <taxon>Craniata</taxon>
        <taxon>Vertebrata</taxon>
        <taxon>Euteleostomi</taxon>
        <taxon>Actinopterygii</taxon>
        <taxon>Neopterygii</taxon>
        <taxon>Teleostei</taxon>
        <taxon>Anguilliformes</taxon>
        <taxon>Anguillidae</taxon>
        <taxon>Anguilla</taxon>
    </lineage>
</organism>
<dbReference type="AlphaFoldDB" id="A0A0E9T216"/>
<dbReference type="EMBL" id="GBXM01060916">
    <property type="protein sequence ID" value="JAH47661.1"/>
    <property type="molecule type" value="Transcribed_RNA"/>
</dbReference>
<protein>
    <submittedName>
        <fullName evidence="1">Uncharacterized protein</fullName>
    </submittedName>
</protein>
<sequence>MDFSDNCQSNAVRFHITKLLPICLQL</sequence>
<evidence type="ECO:0000313" key="1">
    <source>
        <dbReference type="EMBL" id="JAH47661.1"/>
    </source>
</evidence>
<proteinExistence type="predicted"/>
<accession>A0A0E9T216</accession>